<dbReference type="EMBL" id="UINC01168128">
    <property type="protein sequence ID" value="SVD70995.1"/>
    <property type="molecule type" value="Genomic_DNA"/>
</dbReference>
<dbReference type="AlphaFoldDB" id="A0A382XK55"/>
<feature type="non-terminal residue" evidence="1">
    <location>
        <position position="1"/>
    </location>
</feature>
<proteinExistence type="predicted"/>
<feature type="non-terminal residue" evidence="1">
    <location>
        <position position="22"/>
    </location>
</feature>
<sequence>PLCTQVELMWLVHKDAEEGKDY</sequence>
<protein>
    <submittedName>
        <fullName evidence="1">Uncharacterized protein</fullName>
    </submittedName>
</protein>
<organism evidence="1">
    <name type="scientific">marine metagenome</name>
    <dbReference type="NCBI Taxonomy" id="408172"/>
    <lineage>
        <taxon>unclassified sequences</taxon>
        <taxon>metagenomes</taxon>
        <taxon>ecological metagenomes</taxon>
    </lineage>
</organism>
<reference evidence="1" key="1">
    <citation type="submission" date="2018-05" db="EMBL/GenBank/DDBJ databases">
        <authorList>
            <person name="Lanie J.A."/>
            <person name="Ng W.-L."/>
            <person name="Kazmierczak K.M."/>
            <person name="Andrzejewski T.M."/>
            <person name="Davidsen T.M."/>
            <person name="Wayne K.J."/>
            <person name="Tettelin H."/>
            <person name="Glass J.I."/>
            <person name="Rusch D."/>
            <person name="Podicherti R."/>
            <person name="Tsui H.-C.T."/>
            <person name="Winkler M.E."/>
        </authorList>
    </citation>
    <scope>NUCLEOTIDE SEQUENCE</scope>
</reference>
<name>A0A382XK55_9ZZZZ</name>
<evidence type="ECO:0000313" key="1">
    <source>
        <dbReference type="EMBL" id="SVD70995.1"/>
    </source>
</evidence>
<accession>A0A382XK55</accession>
<gene>
    <name evidence="1" type="ORF">METZ01_LOCUS423849</name>
</gene>